<evidence type="ECO:0000259" key="1">
    <source>
        <dbReference type="PROSITE" id="PS51186"/>
    </source>
</evidence>
<dbReference type="KEGG" id="tact:SG35_011075"/>
<dbReference type="Gene3D" id="3.40.630.30">
    <property type="match status" value="1"/>
</dbReference>
<dbReference type="InterPro" id="IPR016181">
    <property type="entry name" value="Acyl_CoA_acyltransferase"/>
</dbReference>
<evidence type="ECO:0000313" key="3">
    <source>
        <dbReference type="Proteomes" id="UP000032568"/>
    </source>
</evidence>
<dbReference type="EMBL" id="CP059735">
    <property type="protein sequence ID" value="WDE01122.1"/>
    <property type="molecule type" value="Genomic_DNA"/>
</dbReference>
<dbReference type="GO" id="GO:0016747">
    <property type="term" value="F:acyltransferase activity, transferring groups other than amino-acyl groups"/>
    <property type="evidence" value="ECO:0007669"/>
    <property type="project" value="InterPro"/>
</dbReference>
<dbReference type="AlphaFoldDB" id="A0AAF0C3E6"/>
<dbReference type="Pfam" id="PF13508">
    <property type="entry name" value="Acetyltransf_7"/>
    <property type="match status" value="1"/>
</dbReference>
<feature type="domain" description="N-acetyltransferase" evidence="1">
    <location>
        <begin position="1"/>
        <end position="123"/>
    </location>
</feature>
<organism evidence="2 3">
    <name type="scientific">Thalassomonas actiniarum</name>
    <dbReference type="NCBI Taxonomy" id="485447"/>
    <lineage>
        <taxon>Bacteria</taxon>
        <taxon>Pseudomonadati</taxon>
        <taxon>Pseudomonadota</taxon>
        <taxon>Gammaproteobacteria</taxon>
        <taxon>Alteromonadales</taxon>
        <taxon>Colwelliaceae</taxon>
        <taxon>Thalassomonas</taxon>
    </lineage>
</organism>
<reference evidence="2 3" key="2">
    <citation type="journal article" date="2022" name="Mar. Drugs">
        <title>Bioassay-Guided Fractionation Leads to the Detection of Cholic Acid Generated by the Rare Thalassomonas sp.</title>
        <authorList>
            <person name="Pheiffer F."/>
            <person name="Schneider Y.K."/>
            <person name="Hansen E.H."/>
            <person name="Andersen J.H."/>
            <person name="Isaksson J."/>
            <person name="Busche T."/>
            <person name="R C."/>
            <person name="Kalinowski J."/>
            <person name="Zyl L.V."/>
            <person name="Trindade M."/>
        </authorList>
    </citation>
    <scope>NUCLEOTIDE SEQUENCE [LARGE SCALE GENOMIC DNA]</scope>
    <source>
        <strain evidence="2 3">A5K-106</strain>
    </source>
</reference>
<protein>
    <submittedName>
        <fullName evidence="2">GNAT family N-acetyltransferase</fullName>
    </submittedName>
</protein>
<name>A0AAF0C3E6_9GAMM</name>
<dbReference type="InterPro" id="IPR000182">
    <property type="entry name" value="GNAT_dom"/>
</dbReference>
<dbReference type="Proteomes" id="UP000032568">
    <property type="component" value="Chromosome"/>
</dbReference>
<dbReference type="RefSeq" id="WP_044831431.1">
    <property type="nucleotide sequence ID" value="NZ_CP059735.1"/>
</dbReference>
<gene>
    <name evidence="2" type="ORF">SG35_011075</name>
</gene>
<dbReference type="CDD" id="cd04301">
    <property type="entry name" value="NAT_SF"/>
    <property type="match status" value="1"/>
</dbReference>
<sequence length="140" mass="15960">MALKEDMAWVNNQYLSIGFKLSDFGREQIAIAEVNGEKAGLGRLQYIDKGIAELGGMYVKDSFRGLGVAGRIVDYLVKNATDYQKIYCLPFAHLQAFYQKFGFAPEQELTKVPRVVLEKHNWCNSSYEHKTLLFSLTRDI</sequence>
<dbReference type="SUPFAM" id="SSF55729">
    <property type="entry name" value="Acyl-CoA N-acyltransferases (Nat)"/>
    <property type="match status" value="1"/>
</dbReference>
<accession>A0AAF0C3E6</accession>
<dbReference type="PROSITE" id="PS51186">
    <property type="entry name" value="GNAT"/>
    <property type="match status" value="1"/>
</dbReference>
<evidence type="ECO:0000313" key="2">
    <source>
        <dbReference type="EMBL" id="WDE01122.1"/>
    </source>
</evidence>
<proteinExistence type="predicted"/>
<reference evidence="2 3" key="1">
    <citation type="journal article" date="2015" name="Genome Announc.">
        <title>Draft Genome Sequences of Marine Isolates of Thalassomonas viridans and Thalassomonas actiniarum.</title>
        <authorList>
            <person name="Olonade I."/>
            <person name="van Zyl L.J."/>
            <person name="Trindade M."/>
        </authorList>
    </citation>
    <scope>NUCLEOTIDE SEQUENCE [LARGE SCALE GENOMIC DNA]</scope>
    <source>
        <strain evidence="2 3">A5K-106</strain>
    </source>
</reference>
<keyword evidence="3" id="KW-1185">Reference proteome</keyword>